<evidence type="ECO:0000313" key="3">
    <source>
        <dbReference type="Proteomes" id="UP000215902"/>
    </source>
</evidence>
<reference evidence="2 3" key="1">
    <citation type="submission" date="2017-06" db="EMBL/GenBank/DDBJ databases">
        <title>A platform for efficient transgenesis in Macrostomum lignano, a flatworm model organism for stem cell research.</title>
        <authorList>
            <person name="Berezikov E."/>
        </authorList>
    </citation>
    <scope>NUCLEOTIDE SEQUENCE [LARGE SCALE GENOMIC DNA]</scope>
    <source>
        <strain evidence="2">DV1</strain>
        <tissue evidence="2">Whole organism</tissue>
    </source>
</reference>
<evidence type="ECO:0000256" key="1">
    <source>
        <dbReference type="SAM" id="MobiDB-lite"/>
    </source>
</evidence>
<dbReference type="EMBL" id="NIVC01003149">
    <property type="protein sequence ID" value="PAA53030.1"/>
    <property type="molecule type" value="Genomic_DNA"/>
</dbReference>
<feature type="compositionally biased region" description="Basic and acidic residues" evidence="1">
    <location>
        <begin position="182"/>
        <end position="191"/>
    </location>
</feature>
<protein>
    <submittedName>
        <fullName evidence="2">Uncharacterized protein</fullName>
    </submittedName>
</protein>
<comment type="caution">
    <text evidence="2">The sequence shown here is derived from an EMBL/GenBank/DDBJ whole genome shotgun (WGS) entry which is preliminary data.</text>
</comment>
<gene>
    <name evidence="2" type="ORF">BOX15_Mlig030665g1</name>
</gene>
<keyword evidence="3" id="KW-1185">Reference proteome</keyword>
<feature type="region of interest" description="Disordered" evidence="1">
    <location>
        <begin position="42"/>
        <end position="69"/>
    </location>
</feature>
<accession>A0A267DUP8</accession>
<feature type="compositionally biased region" description="Pro residues" evidence="1">
    <location>
        <begin position="42"/>
        <end position="61"/>
    </location>
</feature>
<feature type="region of interest" description="Disordered" evidence="1">
    <location>
        <begin position="168"/>
        <end position="191"/>
    </location>
</feature>
<evidence type="ECO:0000313" key="2">
    <source>
        <dbReference type="EMBL" id="PAA53030.1"/>
    </source>
</evidence>
<sequence length="191" mass="21115">MQHCQQQSHPGSNTHYRYYFYPLPNGLVLPCVLQNGHLYPIGPPMPPPPPPQQHSPQPEPPSSASSDPASVALVKQLGLSAATLQSMKTELFNCEDQINQSSSCESLNTGSQCQRLMWRTASTSRVAVTCRRPTMTPNNCNILGGEKSATLTPPRLQQQQQQRQLVSSLRSARLQGQHGSWRKSDSDTLLR</sequence>
<dbReference type="Proteomes" id="UP000215902">
    <property type="component" value="Unassembled WGS sequence"/>
</dbReference>
<name>A0A267DUP8_9PLAT</name>
<proteinExistence type="predicted"/>
<dbReference type="AlphaFoldDB" id="A0A267DUP8"/>
<organism evidence="2 3">
    <name type="scientific">Macrostomum lignano</name>
    <dbReference type="NCBI Taxonomy" id="282301"/>
    <lineage>
        <taxon>Eukaryota</taxon>
        <taxon>Metazoa</taxon>
        <taxon>Spiralia</taxon>
        <taxon>Lophotrochozoa</taxon>
        <taxon>Platyhelminthes</taxon>
        <taxon>Rhabditophora</taxon>
        <taxon>Macrostomorpha</taxon>
        <taxon>Macrostomida</taxon>
        <taxon>Macrostomidae</taxon>
        <taxon>Macrostomum</taxon>
    </lineage>
</organism>